<name>A0A1H6MZV0_9GAMM</name>
<dbReference type="Proteomes" id="UP000199371">
    <property type="component" value="Unassembled WGS sequence"/>
</dbReference>
<dbReference type="AlphaFoldDB" id="A0A1H6MZV0"/>
<feature type="chain" id="PRO_5011593455" description="Lipoprotein" evidence="2">
    <location>
        <begin position="24"/>
        <end position="165"/>
    </location>
</feature>
<feature type="region of interest" description="Disordered" evidence="1">
    <location>
        <begin position="23"/>
        <end position="46"/>
    </location>
</feature>
<evidence type="ECO:0000313" key="3">
    <source>
        <dbReference type="EMBL" id="SEI07818.1"/>
    </source>
</evidence>
<protein>
    <recommendedName>
        <fullName evidence="5">Lipoprotein</fullName>
    </recommendedName>
</protein>
<dbReference type="RefSeq" id="WP_092795872.1">
    <property type="nucleotide sequence ID" value="NZ_FNXF01000016.1"/>
</dbReference>
<evidence type="ECO:0000256" key="1">
    <source>
        <dbReference type="SAM" id="MobiDB-lite"/>
    </source>
</evidence>
<accession>A0A1H6MZV0</accession>
<dbReference type="OrthoDB" id="8703681at2"/>
<evidence type="ECO:0000256" key="2">
    <source>
        <dbReference type="SAM" id="SignalP"/>
    </source>
</evidence>
<gene>
    <name evidence="3" type="ORF">SAMN05660691_03397</name>
</gene>
<evidence type="ECO:0008006" key="5">
    <source>
        <dbReference type="Google" id="ProtNLM"/>
    </source>
</evidence>
<keyword evidence="4" id="KW-1185">Reference proteome</keyword>
<feature type="signal peptide" evidence="2">
    <location>
        <begin position="1"/>
        <end position="23"/>
    </location>
</feature>
<proteinExistence type="predicted"/>
<dbReference type="PROSITE" id="PS51257">
    <property type="entry name" value="PROKAR_LIPOPROTEIN"/>
    <property type="match status" value="1"/>
</dbReference>
<organism evidence="3 4">
    <name type="scientific">Rheinheimera pacifica</name>
    <dbReference type="NCBI Taxonomy" id="173990"/>
    <lineage>
        <taxon>Bacteria</taxon>
        <taxon>Pseudomonadati</taxon>
        <taxon>Pseudomonadota</taxon>
        <taxon>Gammaproteobacteria</taxon>
        <taxon>Chromatiales</taxon>
        <taxon>Chromatiaceae</taxon>
        <taxon>Rheinheimera</taxon>
    </lineage>
</organism>
<reference evidence="4" key="1">
    <citation type="submission" date="2016-10" db="EMBL/GenBank/DDBJ databases">
        <authorList>
            <person name="Varghese N."/>
            <person name="Submissions S."/>
        </authorList>
    </citation>
    <scope>NUCLEOTIDE SEQUENCE [LARGE SCALE GENOMIC DNA]</scope>
    <source>
        <strain evidence="4">DSM 17616</strain>
    </source>
</reference>
<sequence length="165" mass="17321">MRTKVLIVIMTALTLAACQQGQAGSDTTAERLPPKPLIEPIDPSKDPVSAVKARKQQMADEVNLSAMRAEIMARVGDAKADNVEQCRVVGFGSKPCGGPASYIAVSTKGGNETEIMALIARYNSAAKAENERIGLMSDCAVVPKPAVVLQNGVCTLKEGGETSAY</sequence>
<evidence type="ECO:0000313" key="4">
    <source>
        <dbReference type="Proteomes" id="UP000199371"/>
    </source>
</evidence>
<dbReference type="EMBL" id="FNXF01000016">
    <property type="protein sequence ID" value="SEI07818.1"/>
    <property type="molecule type" value="Genomic_DNA"/>
</dbReference>
<dbReference type="STRING" id="173990.SAMN05660691_03397"/>
<keyword evidence="2" id="KW-0732">Signal</keyword>